<dbReference type="Proteomes" id="UP001591681">
    <property type="component" value="Unassembled WGS sequence"/>
</dbReference>
<evidence type="ECO:0000313" key="4">
    <source>
        <dbReference type="EMBL" id="KAL2087528.1"/>
    </source>
</evidence>
<organism evidence="4 5">
    <name type="scientific">Coilia grayii</name>
    <name type="common">Gray's grenadier anchovy</name>
    <dbReference type="NCBI Taxonomy" id="363190"/>
    <lineage>
        <taxon>Eukaryota</taxon>
        <taxon>Metazoa</taxon>
        <taxon>Chordata</taxon>
        <taxon>Craniata</taxon>
        <taxon>Vertebrata</taxon>
        <taxon>Euteleostomi</taxon>
        <taxon>Actinopterygii</taxon>
        <taxon>Neopterygii</taxon>
        <taxon>Teleostei</taxon>
        <taxon>Clupei</taxon>
        <taxon>Clupeiformes</taxon>
        <taxon>Clupeoidei</taxon>
        <taxon>Engraulidae</taxon>
        <taxon>Coilinae</taxon>
        <taxon>Coilia</taxon>
    </lineage>
</organism>
<protein>
    <submittedName>
        <fullName evidence="4">Uncharacterized protein</fullName>
    </submittedName>
</protein>
<evidence type="ECO:0000256" key="1">
    <source>
        <dbReference type="ARBA" id="ARBA00004123"/>
    </source>
</evidence>
<evidence type="ECO:0000313" key="5">
    <source>
        <dbReference type="Proteomes" id="UP001591681"/>
    </source>
</evidence>
<dbReference type="AlphaFoldDB" id="A0ABD1JNK7"/>
<dbReference type="PANTHER" id="PTHR28032">
    <property type="entry name" value="FI02826P"/>
    <property type="match status" value="1"/>
</dbReference>
<comment type="subcellular location">
    <subcellularLocation>
        <location evidence="1">Nucleus</location>
    </subcellularLocation>
</comment>
<evidence type="ECO:0000256" key="3">
    <source>
        <dbReference type="ARBA" id="ARBA00023242"/>
    </source>
</evidence>
<dbReference type="InterPro" id="IPR013868">
    <property type="entry name" value="Cut8/Sts1_fam"/>
</dbReference>
<reference evidence="4 5" key="1">
    <citation type="submission" date="2024-09" db="EMBL/GenBank/DDBJ databases">
        <title>A chromosome-level genome assembly of Gray's grenadier anchovy, Coilia grayii.</title>
        <authorList>
            <person name="Fu Z."/>
        </authorList>
    </citation>
    <scope>NUCLEOTIDE SEQUENCE [LARGE SCALE GENOMIC DNA]</scope>
    <source>
        <strain evidence="4">G4</strain>
        <tissue evidence="4">Muscle</tissue>
    </source>
</reference>
<sequence>MANICFERRALVEIPEPQPKIAGRLRRSYMDVLSTRVGSLQNSAASLTRRGRPLVSCSQRQWADESDSREEEEEKAPTVLSSQQLVQLLSSLILLEQKQKCTDDSSKLKLLLEDLLQKKASVYRSIPYSRLGSNRDAHCYRKAYPHLLAFKRSCQEGSQTLVRCGDWESVLEFALAGWRCTSELPHWDTASHNELREHCYATLAKHCSTALRHHQPAPSKAREILRRLKMAQGHNQQMSSCVEELKQLLKDLKH</sequence>
<comment type="similarity">
    <text evidence="2">Belongs to the cut8/STS1 family.</text>
</comment>
<dbReference type="InterPro" id="IPR038422">
    <property type="entry name" value="Cut8/Sts1_sf"/>
</dbReference>
<dbReference type="Gene3D" id="1.20.58.1590">
    <property type="entry name" value="Tethering factor for nuclear proteasome Cut8/Sts1"/>
    <property type="match status" value="1"/>
</dbReference>
<dbReference type="GO" id="GO:0005634">
    <property type="term" value="C:nucleus"/>
    <property type="evidence" value="ECO:0007669"/>
    <property type="project" value="UniProtKB-SubCell"/>
</dbReference>
<proteinExistence type="inferred from homology"/>
<comment type="caution">
    <text evidence="4">The sequence shown here is derived from an EMBL/GenBank/DDBJ whole genome shotgun (WGS) entry which is preliminary data.</text>
</comment>
<gene>
    <name evidence="4" type="ORF">ACEWY4_016356</name>
</gene>
<name>A0ABD1JNK7_9TELE</name>
<dbReference type="EMBL" id="JBHFQA010000014">
    <property type="protein sequence ID" value="KAL2087528.1"/>
    <property type="molecule type" value="Genomic_DNA"/>
</dbReference>
<accession>A0ABD1JNK7</accession>
<keyword evidence="5" id="KW-1185">Reference proteome</keyword>
<keyword evidence="3" id="KW-0539">Nucleus</keyword>
<dbReference type="Pfam" id="PF08559">
    <property type="entry name" value="Cut8"/>
    <property type="match status" value="1"/>
</dbReference>
<dbReference type="PANTHER" id="PTHR28032:SF1">
    <property type="entry name" value="FI02826P"/>
    <property type="match status" value="1"/>
</dbReference>
<evidence type="ECO:0000256" key="2">
    <source>
        <dbReference type="ARBA" id="ARBA00006199"/>
    </source>
</evidence>